<dbReference type="EMBL" id="RBIM01000002">
    <property type="protein sequence ID" value="RKR03226.1"/>
    <property type="molecule type" value="Genomic_DNA"/>
</dbReference>
<feature type="transmembrane region" description="Helical" evidence="1">
    <location>
        <begin position="92"/>
        <end position="114"/>
    </location>
</feature>
<dbReference type="OrthoDB" id="653763at2"/>
<dbReference type="PANTHER" id="PTHR34289:SF8">
    <property type="entry name" value="DUF819 DOMAIN-CONTAINING PROTEIN"/>
    <property type="match status" value="1"/>
</dbReference>
<organism evidence="2 3">
    <name type="scientific">Maricaulis maris</name>
    <dbReference type="NCBI Taxonomy" id="74318"/>
    <lineage>
        <taxon>Bacteria</taxon>
        <taxon>Pseudomonadati</taxon>
        <taxon>Pseudomonadota</taxon>
        <taxon>Alphaproteobacteria</taxon>
        <taxon>Maricaulales</taxon>
        <taxon>Maricaulaceae</taxon>
        <taxon>Maricaulis</taxon>
    </lineage>
</organism>
<feature type="transmembrane region" description="Helical" evidence="1">
    <location>
        <begin position="6"/>
        <end position="26"/>
    </location>
</feature>
<accession>A0A495DNE3</accession>
<dbReference type="Proteomes" id="UP000273675">
    <property type="component" value="Unassembled WGS sequence"/>
</dbReference>
<dbReference type="Pfam" id="PF05684">
    <property type="entry name" value="DUF819"/>
    <property type="match status" value="1"/>
</dbReference>
<keyword evidence="1" id="KW-0812">Transmembrane</keyword>
<evidence type="ECO:0000256" key="1">
    <source>
        <dbReference type="SAM" id="Phobius"/>
    </source>
</evidence>
<sequence length="393" mass="40948">MSLIPADNHLAVMASLFAIAAAGFLIEKTRIGALLTGAVWAIFLAIIASNIGLIPSTAPAYDFVWTYFVPILIPLFLMKADLKKIFFETTRMAGAFLLAAFATVVGAIIAFSLIDIGDYAAGTEAAELGTRQAAAVGAFTATYIGGSVNYGALMASTGLGEADPSWASAMTAVDNLYSGIFLALLALMPGWTWLAKRFNPIDHSQGEIEVADERPITAASLCLSAAYALIIVTIGSLIADQLDSIWDDAGRKWKFAIISVLALIPATLFPQVIGRLRGGYEMGIALSFVFFAMIAAGADVISLLQQAPVLLGLIGIMLAVHAIILFGAGSVLRLSLPELITASNAAILGATTAPALAAAKGWKDLVTPGVLVGVLGYAIGTPIATLVFELWPG</sequence>
<name>A0A495DNE3_9PROT</name>
<keyword evidence="1" id="KW-1133">Transmembrane helix</keyword>
<gene>
    <name evidence="2" type="ORF">C7435_1180</name>
</gene>
<proteinExistence type="predicted"/>
<dbReference type="InterPro" id="IPR008537">
    <property type="entry name" value="DUF819"/>
</dbReference>
<feature type="transmembrane region" description="Helical" evidence="1">
    <location>
        <begin position="285"/>
        <end position="304"/>
    </location>
</feature>
<evidence type="ECO:0000313" key="2">
    <source>
        <dbReference type="EMBL" id="RKR03226.1"/>
    </source>
</evidence>
<feature type="transmembrane region" description="Helical" evidence="1">
    <location>
        <begin position="176"/>
        <end position="195"/>
    </location>
</feature>
<evidence type="ECO:0000313" key="3">
    <source>
        <dbReference type="Proteomes" id="UP000273675"/>
    </source>
</evidence>
<dbReference type="PANTHER" id="PTHR34289">
    <property type="entry name" value="PROTEIN, PUTATIVE (DUF819)-RELATED"/>
    <property type="match status" value="1"/>
</dbReference>
<feature type="transmembrane region" description="Helical" evidence="1">
    <location>
        <begin position="33"/>
        <end position="54"/>
    </location>
</feature>
<feature type="transmembrane region" description="Helical" evidence="1">
    <location>
        <begin position="365"/>
        <end position="388"/>
    </location>
</feature>
<comment type="caution">
    <text evidence="2">The sequence shown here is derived from an EMBL/GenBank/DDBJ whole genome shotgun (WGS) entry which is preliminary data.</text>
</comment>
<protein>
    <submittedName>
        <fullName evidence="2">Putative membrane protein</fullName>
    </submittedName>
</protein>
<reference evidence="2 3" key="1">
    <citation type="submission" date="2018-10" db="EMBL/GenBank/DDBJ databases">
        <title>Genomic Encyclopedia of Type Strains, Phase IV (KMG-IV): sequencing the most valuable type-strain genomes for metagenomic binning, comparative biology and taxonomic classification.</title>
        <authorList>
            <person name="Goeker M."/>
        </authorList>
    </citation>
    <scope>NUCLEOTIDE SEQUENCE [LARGE SCALE GENOMIC DNA]</scope>
    <source>
        <strain evidence="2 3">DSM 4734</strain>
    </source>
</reference>
<feature type="transmembrane region" description="Helical" evidence="1">
    <location>
        <begin position="310"/>
        <end position="332"/>
    </location>
</feature>
<dbReference type="RefSeq" id="WP_121210371.1">
    <property type="nucleotide sequence ID" value="NZ_RBIM01000002.1"/>
</dbReference>
<feature type="transmembrane region" description="Helical" evidence="1">
    <location>
        <begin position="339"/>
        <end position="359"/>
    </location>
</feature>
<feature type="transmembrane region" description="Helical" evidence="1">
    <location>
        <begin position="216"/>
        <end position="238"/>
    </location>
</feature>
<feature type="transmembrane region" description="Helical" evidence="1">
    <location>
        <begin position="60"/>
        <end position="80"/>
    </location>
</feature>
<feature type="transmembrane region" description="Helical" evidence="1">
    <location>
        <begin position="253"/>
        <end position="273"/>
    </location>
</feature>
<dbReference type="AlphaFoldDB" id="A0A495DNE3"/>
<keyword evidence="1" id="KW-0472">Membrane</keyword>